<dbReference type="Proteomes" id="UP001208570">
    <property type="component" value="Unassembled WGS sequence"/>
</dbReference>
<dbReference type="EMBL" id="JAODUP010000085">
    <property type="protein sequence ID" value="KAK2163127.1"/>
    <property type="molecule type" value="Genomic_DNA"/>
</dbReference>
<dbReference type="PANTHER" id="PTHR13563:SF5">
    <property type="entry name" value="TRNA METHYLTRANSFERASE 10 HOMOLOG C"/>
    <property type="match status" value="1"/>
</dbReference>
<comment type="caution">
    <text evidence="12">The sequence shown here is derived from an EMBL/GenBank/DDBJ whole genome shotgun (WGS) entry which is preliminary data.</text>
</comment>
<dbReference type="PANTHER" id="PTHR13563">
    <property type="entry name" value="TRNA (GUANINE-9-) METHYLTRANSFERASE"/>
    <property type="match status" value="1"/>
</dbReference>
<feature type="compositionally biased region" description="Basic and acidic residues" evidence="10">
    <location>
        <begin position="199"/>
        <end position="209"/>
    </location>
</feature>
<evidence type="ECO:0000256" key="8">
    <source>
        <dbReference type="ARBA" id="ARBA00023128"/>
    </source>
</evidence>
<evidence type="ECO:0000256" key="4">
    <source>
        <dbReference type="ARBA" id="ARBA00022691"/>
    </source>
</evidence>
<feature type="region of interest" description="Disordered" evidence="10">
    <location>
        <begin position="189"/>
        <end position="214"/>
    </location>
</feature>
<evidence type="ECO:0000259" key="11">
    <source>
        <dbReference type="PROSITE" id="PS51675"/>
    </source>
</evidence>
<proteinExistence type="predicted"/>
<dbReference type="GO" id="GO:0032259">
    <property type="term" value="P:methylation"/>
    <property type="evidence" value="ECO:0007669"/>
    <property type="project" value="UniProtKB-KW"/>
</dbReference>
<feature type="compositionally biased region" description="Basic residues" evidence="10">
    <location>
        <begin position="189"/>
        <end position="198"/>
    </location>
</feature>
<keyword evidence="8" id="KW-0496">Mitochondrion</keyword>
<dbReference type="PROSITE" id="PS51675">
    <property type="entry name" value="SAM_MT_TRM10"/>
    <property type="match status" value="1"/>
</dbReference>
<dbReference type="CDD" id="cd18102">
    <property type="entry name" value="Trm10_MRRP1"/>
    <property type="match status" value="1"/>
</dbReference>
<dbReference type="InterPro" id="IPR007356">
    <property type="entry name" value="tRNA_m1G_MeTrfase_euk"/>
</dbReference>
<dbReference type="InterPro" id="IPR028564">
    <property type="entry name" value="MT_TRM10-typ"/>
</dbReference>
<dbReference type="AlphaFoldDB" id="A0AAD9K1P1"/>
<evidence type="ECO:0000313" key="12">
    <source>
        <dbReference type="EMBL" id="KAK2163127.1"/>
    </source>
</evidence>
<keyword evidence="6" id="KW-0809">Transit peptide</keyword>
<gene>
    <name evidence="12" type="ORF">LSH36_85g06000</name>
</gene>
<keyword evidence="4" id="KW-0949">S-adenosyl-L-methionine</keyword>
<dbReference type="GO" id="GO:0070131">
    <property type="term" value="P:positive regulation of mitochondrial translation"/>
    <property type="evidence" value="ECO:0007669"/>
    <property type="project" value="TreeGrafter"/>
</dbReference>
<evidence type="ECO:0000256" key="9">
    <source>
        <dbReference type="ARBA" id="ARBA00029803"/>
    </source>
</evidence>
<keyword evidence="13" id="KW-1185">Reference proteome</keyword>
<keyword evidence="5" id="KW-0819">tRNA processing</keyword>
<evidence type="ECO:0000256" key="1">
    <source>
        <dbReference type="ARBA" id="ARBA00004173"/>
    </source>
</evidence>
<accession>A0AAD9K1P1</accession>
<dbReference type="GO" id="GO:0005654">
    <property type="term" value="C:nucleoplasm"/>
    <property type="evidence" value="ECO:0007669"/>
    <property type="project" value="TreeGrafter"/>
</dbReference>
<reference evidence="12" key="1">
    <citation type="journal article" date="2023" name="Mol. Biol. Evol.">
        <title>Third-Generation Sequencing Reveals the Adaptive Role of the Epigenome in Three Deep-Sea Polychaetes.</title>
        <authorList>
            <person name="Perez M."/>
            <person name="Aroh O."/>
            <person name="Sun Y."/>
            <person name="Lan Y."/>
            <person name="Juniper S.K."/>
            <person name="Young C.R."/>
            <person name="Angers B."/>
            <person name="Qian P.Y."/>
        </authorList>
    </citation>
    <scope>NUCLEOTIDE SEQUENCE</scope>
    <source>
        <strain evidence="12">P08H-3</strain>
    </source>
</reference>
<comment type="subcellular location">
    <subcellularLocation>
        <location evidence="1">Mitochondrion</location>
    </subcellularLocation>
</comment>
<dbReference type="Gene3D" id="3.40.1280.30">
    <property type="match status" value="1"/>
</dbReference>
<dbReference type="InterPro" id="IPR025812">
    <property type="entry name" value="Trm10_C_MTase_dom"/>
</dbReference>
<protein>
    <recommendedName>
        <fullName evidence="9">RNA (guanine-9-)-methyltransferase domain-containing protein 1</fullName>
    </recommendedName>
</protein>
<evidence type="ECO:0000256" key="3">
    <source>
        <dbReference type="ARBA" id="ARBA00022679"/>
    </source>
</evidence>
<evidence type="ECO:0000256" key="7">
    <source>
        <dbReference type="ARBA" id="ARBA00023054"/>
    </source>
</evidence>
<dbReference type="GO" id="GO:0097745">
    <property type="term" value="P:mitochondrial tRNA 5'-end processing"/>
    <property type="evidence" value="ECO:0007669"/>
    <property type="project" value="TreeGrafter"/>
</dbReference>
<feature type="domain" description="SAM-dependent MTase TRM10-type" evidence="11">
    <location>
        <begin position="230"/>
        <end position="420"/>
    </location>
</feature>
<dbReference type="InterPro" id="IPR038459">
    <property type="entry name" value="MT_TRM10-typ_sf"/>
</dbReference>
<evidence type="ECO:0000256" key="5">
    <source>
        <dbReference type="ARBA" id="ARBA00022694"/>
    </source>
</evidence>
<sequence length="427" mass="50251">MQKPSVLRSIHYLLGRCVSCHQKRFYTKCGMIHPYHISTVSVLKSPYCLNRSIYRNFLFCKYSTATKAEKQANLSSSEVKEKLDESSTSVNELSKSASGSTVTNPARELKLEEERRATEILEHLSPEKAKKLKVLRLEYDIWLSSGHRTPRNMTNAMWLELLESESVTSRNKLYKFWCIKEAAQRKHEYKKQKRKEHHLARLQERAKSNDDEDNTYPNKILKKIKDDDYHKHNFAFSMIHGPHLVIDMSYDDMRDREARNLVSQFLKCHGYNKTRSEPFHFHFCNVKKDSLVAEALYRYFINLDQILYTVSEESYLDCYPQKNLVYLSPYAKHPMTEFSYDDIYILGGMVDKVSELPMSIAKAKKDRVRCVKLPLDQYLQWTKGSKALTLDQMVMILHTLKETNDWGQALNHVPKRKFLWLHEKKQS</sequence>
<name>A0AAD9K1P1_9ANNE</name>
<dbReference type="GO" id="GO:0005739">
    <property type="term" value="C:mitochondrion"/>
    <property type="evidence" value="ECO:0007669"/>
    <property type="project" value="UniProtKB-SubCell"/>
</dbReference>
<evidence type="ECO:0000256" key="2">
    <source>
        <dbReference type="ARBA" id="ARBA00022603"/>
    </source>
</evidence>
<keyword evidence="3" id="KW-0808">Transferase</keyword>
<evidence type="ECO:0000256" key="10">
    <source>
        <dbReference type="SAM" id="MobiDB-lite"/>
    </source>
</evidence>
<evidence type="ECO:0000313" key="13">
    <source>
        <dbReference type="Proteomes" id="UP001208570"/>
    </source>
</evidence>
<feature type="compositionally biased region" description="Polar residues" evidence="10">
    <location>
        <begin position="86"/>
        <end position="104"/>
    </location>
</feature>
<dbReference type="GO" id="GO:0000049">
    <property type="term" value="F:tRNA binding"/>
    <property type="evidence" value="ECO:0007669"/>
    <property type="project" value="TreeGrafter"/>
</dbReference>
<evidence type="ECO:0000256" key="6">
    <source>
        <dbReference type="ARBA" id="ARBA00022946"/>
    </source>
</evidence>
<dbReference type="GO" id="GO:0008168">
    <property type="term" value="F:methyltransferase activity"/>
    <property type="evidence" value="ECO:0007669"/>
    <property type="project" value="UniProtKB-KW"/>
</dbReference>
<keyword evidence="7" id="KW-0175">Coiled coil</keyword>
<keyword evidence="2" id="KW-0489">Methyltransferase</keyword>
<feature type="region of interest" description="Disordered" evidence="10">
    <location>
        <begin position="73"/>
        <end position="109"/>
    </location>
</feature>
<organism evidence="12 13">
    <name type="scientific">Paralvinella palmiformis</name>
    <dbReference type="NCBI Taxonomy" id="53620"/>
    <lineage>
        <taxon>Eukaryota</taxon>
        <taxon>Metazoa</taxon>
        <taxon>Spiralia</taxon>
        <taxon>Lophotrochozoa</taxon>
        <taxon>Annelida</taxon>
        <taxon>Polychaeta</taxon>
        <taxon>Sedentaria</taxon>
        <taxon>Canalipalpata</taxon>
        <taxon>Terebellida</taxon>
        <taxon>Terebelliformia</taxon>
        <taxon>Alvinellidae</taxon>
        <taxon>Paralvinella</taxon>
    </lineage>
</organism>